<dbReference type="PATRIC" id="fig|1008153.3.peg.246"/>
<feature type="transmembrane region" description="Helical" evidence="1">
    <location>
        <begin position="103"/>
        <end position="123"/>
    </location>
</feature>
<proteinExistence type="predicted"/>
<dbReference type="RefSeq" id="WP_245634003.1">
    <property type="nucleotide sequence ID" value="NZ_LTAZ01000001.1"/>
</dbReference>
<protein>
    <submittedName>
        <fullName evidence="2">Uncharacterized protein</fullName>
    </submittedName>
</protein>
<reference evidence="2 3" key="1">
    <citation type="submission" date="2016-02" db="EMBL/GenBank/DDBJ databases">
        <title>Genome sequence of Halalkalicoccus paucihalophilus DSM 24557.</title>
        <authorList>
            <person name="Poehlein A."/>
            <person name="Daniel R."/>
        </authorList>
    </citation>
    <scope>NUCLEOTIDE SEQUENCE [LARGE SCALE GENOMIC DNA]</scope>
    <source>
        <strain evidence="2 3">DSM 24557</strain>
    </source>
</reference>
<accession>A0A151AIZ5</accession>
<dbReference type="EMBL" id="LTAZ01000001">
    <property type="protein sequence ID" value="KYH27574.1"/>
    <property type="molecule type" value="Genomic_DNA"/>
</dbReference>
<keyword evidence="3" id="KW-1185">Reference proteome</keyword>
<gene>
    <name evidence="2" type="ORF">HAPAU_02420</name>
</gene>
<comment type="caution">
    <text evidence="2">The sequence shown here is derived from an EMBL/GenBank/DDBJ whole genome shotgun (WGS) entry which is preliminary data.</text>
</comment>
<sequence length="131" mass="14518">MLPAGREGTRAPFVDLREFLALFLAPTLAVGLAVLVLGGRENLLVGAMFGTMLVGYRRLFYAVRTDKGIERRLTEVGDTPEENEWVRLSEALDELHDERYDPFLAILFAVVGFGAFALIPFIGNDLDLLGF</sequence>
<evidence type="ECO:0000313" key="3">
    <source>
        <dbReference type="Proteomes" id="UP000075321"/>
    </source>
</evidence>
<keyword evidence="1" id="KW-0472">Membrane</keyword>
<dbReference type="AlphaFoldDB" id="A0A151AIZ5"/>
<organism evidence="2 3">
    <name type="scientific">Halalkalicoccus paucihalophilus</name>
    <dbReference type="NCBI Taxonomy" id="1008153"/>
    <lineage>
        <taxon>Archaea</taxon>
        <taxon>Methanobacteriati</taxon>
        <taxon>Methanobacteriota</taxon>
        <taxon>Stenosarchaea group</taxon>
        <taxon>Halobacteria</taxon>
        <taxon>Halobacteriales</taxon>
        <taxon>Halococcaceae</taxon>
        <taxon>Halalkalicoccus</taxon>
    </lineage>
</organism>
<evidence type="ECO:0000313" key="2">
    <source>
        <dbReference type="EMBL" id="KYH27574.1"/>
    </source>
</evidence>
<keyword evidence="1" id="KW-1133">Transmembrane helix</keyword>
<dbReference type="Proteomes" id="UP000075321">
    <property type="component" value="Unassembled WGS sequence"/>
</dbReference>
<evidence type="ECO:0000256" key="1">
    <source>
        <dbReference type="SAM" id="Phobius"/>
    </source>
</evidence>
<name>A0A151AIZ5_9EURY</name>
<feature type="transmembrane region" description="Helical" evidence="1">
    <location>
        <begin position="43"/>
        <end position="63"/>
    </location>
</feature>
<keyword evidence="1" id="KW-0812">Transmembrane</keyword>
<feature type="transmembrane region" description="Helical" evidence="1">
    <location>
        <begin position="20"/>
        <end position="37"/>
    </location>
</feature>